<dbReference type="InterPro" id="IPR022409">
    <property type="entry name" value="PKD/Chitinase_dom"/>
</dbReference>
<evidence type="ECO:0000259" key="2">
    <source>
        <dbReference type="PROSITE" id="PS50853"/>
    </source>
</evidence>
<evidence type="ECO:0000256" key="1">
    <source>
        <dbReference type="SAM" id="SignalP"/>
    </source>
</evidence>
<feature type="signal peptide" evidence="1">
    <location>
        <begin position="1"/>
        <end position="24"/>
    </location>
</feature>
<dbReference type="SUPFAM" id="SSF49299">
    <property type="entry name" value="PKD domain"/>
    <property type="match status" value="1"/>
</dbReference>
<feature type="domain" description="Fibronectin type-III" evidence="2">
    <location>
        <begin position="815"/>
        <end position="919"/>
    </location>
</feature>
<dbReference type="PROSITE" id="PS50853">
    <property type="entry name" value="FN3"/>
    <property type="match status" value="1"/>
</dbReference>
<reference evidence="3 4" key="1">
    <citation type="submission" date="2022-11" db="EMBL/GenBank/DDBJ databases">
        <title>Minimal conservation of predation-associated metabolite biosynthetic gene clusters underscores biosynthetic potential of Myxococcota including descriptions for ten novel species: Archangium lansinium sp. nov., Myxococcus landrumus sp. nov., Nannocystis bai.</title>
        <authorList>
            <person name="Ahearne A."/>
            <person name="Stevens C."/>
            <person name="Phillips K."/>
        </authorList>
    </citation>
    <scope>NUCLEOTIDE SEQUENCE [LARGE SCALE GENOMIC DNA]</scope>
    <source>
        <strain evidence="3 4">MIWBW</strain>
    </source>
</reference>
<dbReference type="RefSeq" id="WP_267535184.1">
    <property type="nucleotide sequence ID" value="NZ_JAPNKA010000001.1"/>
</dbReference>
<dbReference type="EMBL" id="JAPNKA010000001">
    <property type="protein sequence ID" value="MCY1076287.1"/>
    <property type="molecule type" value="Genomic_DNA"/>
</dbReference>
<gene>
    <name evidence="3" type="ORF">OV287_17555</name>
</gene>
<dbReference type="InterPro" id="IPR013783">
    <property type="entry name" value="Ig-like_fold"/>
</dbReference>
<dbReference type="InterPro" id="IPR003961">
    <property type="entry name" value="FN3_dom"/>
</dbReference>
<accession>A0ABT4A3R0</accession>
<name>A0ABT4A3R0_9BACT</name>
<proteinExistence type="predicted"/>
<protein>
    <recommendedName>
        <fullName evidence="2">Fibronectin type-III domain-containing protein</fullName>
    </recommendedName>
</protein>
<organism evidence="3 4">
    <name type="scientific">Archangium lansingense</name>
    <dbReference type="NCBI Taxonomy" id="2995310"/>
    <lineage>
        <taxon>Bacteria</taxon>
        <taxon>Pseudomonadati</taxon>
        <taxon>Myxococcota</taxon>
        <taxon>Myxococcia</taxon>
        <taxon>Myxococcales</taxon>
        <taxon>Cystobacterineae</taxon>
        <taxon>Archangiaceae</taxon>
        <taxon>Archangium</taxon>
    </lineage>
</organism>
<dbReference type="InterPro" id="IPR035986">
    <property type="entry name" value="PKD_dom_sf"/>
</dbReference>
<dbReference type="InterPro" id="IPR036116">
    <property type="entry name" value="FN3_sf"/>
</dbReference>
<dbReference type="Pfam" id="PF17963">
    <property type="entry name" value="Big_9"/>
    <property type="match status" value="1"/>
</dbReference>
<evidence type="ECO:0000313" key="3">
    <source>
        <dbReference type="EMBL" id="MCY1076287.1"/>
    </source>
</evidence>
<dbReference type="Proteomes" id="UP001207654">
    <property type="component" value="Unassembled WGS sequence"/>
</dbReference>
<comment type="caution">
    <text evidence="3">The sequence shown here is derived from an EMBL/GenBank/DDBJ whole genome shotgun (WGS) entry which is preliminary data.</text>
</comment>
<keyword evidence="4" id="KW-1185">Reference proteome</keyword>
<dbReference type="CDD" id="cd00063">
    <property type="entry name" value="FN3"/>
    <property type="match status" value="1"/>
</dbReference>
<feature type="chain" id="PRO_5045917300" description="Fibronectin type-III domain-containing protein" evidence="1">
    <location>
        <begin position="25"/>
        <end position="932"/>
    </location>
</feature>
<dbReference type="SMART" id="SM00089">
    <property type="entry name" value="PKD"/>
    <property type="match status" value="2"/>
</dbReference>
<keyword evidence="1" id="KW-0732">Signal</keyword>
<evidence type="ECO:0000313" key="4">
    <source>
        <dbReference type="Proteomes" id="UP001207654"/>
    </source>
</evidence>
<dbReference type="Gene3D" id="2.60.40.10">
    <property type="entry name" value="Immunoglobulins"/>
    <property type="match status" value="2"/>
</dbReference>
<dbReference type="SUPFAM" id="SSF49265">
    <property type="entry name" value="Fibronectin type III"/>
    <property type="match status" value="1"/>
</dbReference>
<sequence>MTSLNWFRIAAAWMAALLLVSVSAGCGKQEPAPQNGSAELRVTLPQALSAADVRRVRVEVRGPGLPLPMAADLVQVGTAWQGTVSNIPAGNDRIVDAYAYDMSGMVIFQGSSAPMTISAGSTASAFLMLQQVNTPPPFHNEAPQISSIVLSANTVSPGGSIYLMALAYDANGDALSYSWTAAAGSFSAPNHEMTYWTAPSTEGTHRLRLEVTDSKGTSASVNFDVYVQQDGASGSVDVSVGFNSWPEVRVMQGAPSVLAAGTTTQLSATVVDADGDALAHAWFSDCMGWFNDMTSATPSFTLDWVPSSGRCTFQVSVTDGKGGAHSGTLVLQAGTMPRANVQPKIDSTWQTASQANGGELVTLGLTAHDPDGMYVSFYWYASAGYIQSTSWGSNSSQAEWVAPVCFTDVLYITAVVTDWDGASQYYSFTVNPAPGANCGAQTVTGIRNIHNIQADGSPIVTPADLSFSAIGAYVPTADNSGFVYVAGSGRPDGTFVIPGVERTPYYLRFGSTYIWTSSRFVDLSGASLGRPYVDQEPTGTQLAFQLDGLSPWQPTDDLQMFSSGAGIGYFTTSCAAPFFPSPADGATALSGSIDYVTSMRNCGINPAPRLDPSQGDFLQLTQNVSRYDSTALPTGLTMIEVRKGLQVYNLSGSTDGGTVDGGPMDAGNAGPGTLLVRGTMQPLPTTMQQFDFRAAEFEALALEAHSSAIMADETVNMGTLPGYYEYGQYDGYPDLANVINDNPGQGNFPVRFQYGNPYPGFWPKIVTAQATSAAPFSVSLPDGGTSRTTWYTAAVYSQTPVWEGTAQPLIPMVGPPRDLRVNGAPATGGSPTVSGVGTSPLLSWAPPALGSPTRYQARLYEIFATSAGNTSRTLLGYYTTTDTQLRLPNLVAGKTYFVLLYAYYTPGSSLDTPFMTRPDYNFASVFSAQFAP</sequence>